<dbReference type="Proteomes" id="UP000633814">
    <property type="component" value="Unassembled WGS sequence"/>
</dbReference>
<evidence type="ECO:0000313" key="4">
    <source>
        <dbReference type="Proteomes" id="UP000633814"/>
    </source>
</evidence>
<dbReference type="EMBL" id="JAEINI020000002">
    <property type="protein sequence ID" value="MCB5226156.1"/>
    <property type="molecule type" value="Genomic_DNA"/>
</dbReference>
<protein>
    <submittedName>
        <fullName evidence="3">PIN domain-containing protein</fullName>
    </submittedName>
</protein>
<evidence type="ECO:0000313" key="3">
    <source>
        <dbReference type="EMBL" id="MCB5226156.1"/>
    </source>
</evidence>
<organism evidence="3 4">
    <name type="scientific">Alishewanella maricola</name>
    <dbReference type="NCBI Taxonomy" id="2795740"/>
    <lineage>
        <taxon>Bacteria</taxon>
        <taxon>Pseudomonadati</taxon>
        <taxon>Pseudomonadota</taxon>
        <taxon>Gammaproteobacteria</taxon>
        <taxon>Alteromonadales</taxon>
        <taxon>Alteromonadaceae</taxon>
        <taxon>Alishewanella</taxon>
    </lineage>
</organism>
<comment type="caution">
    <text evidence="3">The sequence shown here is derived from an EMBL/GenBank/DDBJ whole genome shotgun (WGS) entry which is preliminary data.</text>
</comment>
<evidence type="ECO:0000259" key="2">
    <source>
        <dbReference type="Pfam" id="PF18476"/>
    </source>
</evidence>
<gene>
    <name evidence="3" type="ORF">JAO78_004940</name>
</gene>
<proteinExistence type="predicted"/>
<dbReference type="RefSeq" id="WP_226750244.1">
    <property type="nucleotide sequence ID" value="NZ_JAEINI020000002.1"/>
</dbReference>
<accession>A0ABS8C1F0</accession>
<dbReference type="Pfam" id="PF18476">
    <property type="entry name" value="PIN_8"/>
    <property type="match status" value="1"/>
</dbReference>
<feature type="domain" description="PIN like" evidence="2">
    <location>
        <begin position="27"/>
        <end position="248"/>
    </location>
</feature>
<feature type="coiled-coil region" evidence="1">
    <location>
        <begin position="113"/>
        <end position="140"/>
    </location>
</feature>
<dbReference type="InterPro" id="IPR041578">
    <property type="entry name" value="PIN_8"/>
</dbReference>
<keyword evidence="1" id="KW-0175">Coiled coil</keyword>
<name>A0ABS8C1F0_9ALTE</name>
<sequence>MSSLKTLFPGYFQKSAQQIQATWDTGFIVFDTNIILNLYKYSESTRSELLEIMDKFQERLWLPNQVAFEYLNNRFTVISDQAKQYSETSKMIKSLEDNLSNKRSHPFITGNGLRALNRVLERVRAELNESEKELINLSRVDKILEKITELTDGRIGKDLIKSEYDQTFIEGATRYKDKIPPGYEDDAKGGKQPNFSGNREKFGDLIIWKQLITEAKSRMSDVILVTDDVKEDWWLISNGKTIGVRPELTAEFESQTNKQFLMYNGFNFIKYAQEHLNVKISKSSLSEIQEQSQNKLKNSSTIYSNYLKNMENIKEKTTFNIPSLQELDQISKMTQMFSKEEYSRLEEITKWIDVTQMQATSALAKAIQNHRLVDATKALSLEDGYDFTKDEKLNKNDISEKSD</sequence>
<keyword evidence="4" id="KW-1185">Reference proteome</keyword>
<reference evidence="3 4" key="1">
    <citation type="submission" date="2021-10" db="EMBL/GenBank/DDBJ databases">
        <title>Alishewanella koreense sp. nov. isolated from seawater of southwestern coast in South Korea and the proposal for the reclassification of Rheinheimera perlucida and Rheinheimera tuosuensis as Arsukibacterium perlucida and Arsukibacterium tuosuensis.</title>
        <authorList>
            <person name="Kim K.H."/>
            <person name="Ruan W."/>
            <person name="Kim K.R."/>
            <person name="Baek J.H."/>
            <person name="Jeon C.O."/>
        </authorList>
    </citation>
    <scope>NUCLEOTIDE SEQUENCE [LARGE SCALE GENOMIC DNA]</scope>
    <source>
        <strain evidence="3 4">16-MA</strain>
    </source>
</reference>
<evidence type="ECO:0000256" key="1">
    <source>
        <dbReference type="SAM" id="Coils"/>
    </source>
</evidence>